<name>A0A5R8KG08_9BACT</name>
<dbReference type="EMBL" id="VAUV01000007">
    <property type="protein sequence ID" value="TLD70895.1"/>
    <property type="molecule type" value="Genomic_DNA"/>
</dbReference>
<dbReference type="PANTHER" id="PTHR37422">
    <property type="entry name" value="TEICHURONIC ACID BIOSYNTHESIS PROTEIN TUAE"/>
    <property type="match status" value="1"/>
</dbReference>
<protein>
    <recommendedName>
        <fullName evidence="4">O-antigen ligase family protein</fullName>
    </recommendedName>
</protein>
<feature type="transmembrane region" description="Helical" evidence="1">
    <location>
        <begin position="146"/>
        <end position="168"/>
    </location>
</feature>
<accession>A0A5R8KG08</accession>
<feature type="transmembrane region" description="Helical" evidence="1">
    <location>
        <begin position="180"/>
        <end position="198"/>
    </location>
</feature>
<evidence type="ECO:0000256" key="1">
    <source>
        <dbReference type="SAM" id="Phobius"/>
    </source>
</evidence>
<evidence type="ECO:0008006" key="4">
    <source>
        <dbReference type="Google" id="ProtNLM"/>
    </source>
</evidence>
<dbReference type="InterPro" id="IPR051533">
    <property type="entry name" value="WaaL-like"/>
</dbReference>
<comment type="caution">
    <text evidence="2">The sequence shown here is derived from an EMBL/GenBank/DDBJ whole genome shotgun (WGS) entry which is preliminary data.</text>
</comment>
<keyword evidence="1" id="KW-0472">Membrane</keyword>
<keyword evidence="1" id="KW-1133">Transmembrane helix</keyword>
<feature type="transmembrane region" description="Helical" evidence="1">
    <location>
        <begin position="434"/>
        <end position="455"/>
    </location>
</feature>
<dbReference type="PANTHER" id="PTHR37422:SF13">
    <property type="entry name" value="LIPOPOLYSACCHARIDE BIOSYNTHESIS PROTEIN PA4999-RELATED"/>
    <property type="match status" value="1"/>
</dbReference>
<feature type="transmembrane region" description="Helical" evidence="1">
    <location>
        <begin position="34"/>
        <end position="51"/>
    </location>
</feature>
<sequence>MNQQSPLTILFVVVTLLAGLLVTLSVLTGGGNEIGHLCKFMLVAVAVFGLINPRNGIYLLLFICAYIDTLKRLMVVSGRVSQLDLYYVLGIPPTLLSACAASVIISIAVGKLELRGRQWTLLFVAAGFMGINAGMSYVGGNRSLGGLLPVVANGGLYALLLFLIPVLFQEREDIERLIKRTIWIFVPVAIYGVFQKIFGYQQFEIDYLLTGISIEIKQLVGDDLRPFSTLNSNTALTTVCGFLAAVSFTAMFIRRSDQRRPLIIPALALPLSVIFFAGIVASTGRSGFAVGFFTLLGCWCFKSRKATLSMYVGIVTLFIFLVVFSRQLIDMIGPLQLQINSVVGDGRFAEQLTRIGTYTDRLAGYYNLMSNPAIWTLFGHDNDAWQDNSLYSHDVLTGALVKHGVVPVFLISLMAAFCLLQLHRTILRITDRSLLAIAAAMTAIMLSSLLASLLFGSVMGVFPINVLIFTAGGILMLARQLHDQQSVPSAEELFVSETVPPDPVRKVRIPFRRSGKIESV</sequence>
<feature type="transmembrane region" description="Helical" evidence="1">
    <location>
        <begin position="262"/>
        <end position="280"/>
    </location>
</feature>
<feature type="transmembrane region" description="Helical" evidence="1">
    <location>
        <begin position="7"/>
        <end position="28"/>
    </location>
</feature>
<feature type="transmembrane region" description="Helical" evidence="1">
    <location>
        <begin position="461"/>
        <end position="478"/>
    </location>
</feature>
<proteinExistence type="predicted"/>
<gene>
    <name evidence="2" type="ORF">FEM03_11360</name>
</gene>
<feature type="transmembrane region" description="Helical" evidence="1">
    <location>
        <begin position="234"/>
        <end position="253"/>
    </location>
</feature>
<feature type="transmembrane region" description="Helical" evidence="1">
    <location>
        <begin position="308"/>
        <end position="329"/>
    </location>
</feature>
<reference evidence="2 3" key="1">
    <citation type="submission" date="2019-05" db="EMBL/GenBank/DDBJ databases">
        <title>Verrucobacter flavum gen. nov., sp. nov. a new member of the family Verrucomicrobiaceae.</title>
        <authorList>
            <person name="Szuroczki S."/>
            <person name="Abbaszade G."/>
            <person name="Szabo A."/>
            <person name="Felfoldi T."/>
            <person name="Schumann P."/>
            <person name="Boka K."/>
            <person name="Keki Z."/>
            <person name="Toumi M."/>
            <person name="Toth E."/>
        </authorList>
    </citation>
    <scope>NUCLEOTIDE SEQUENCE [LARGE SCALE GENOMIC DNA]</scope>
    <source>
        <strain evidence="2 3">MG-N-17</strain>
    </source>
</reference>
<dbReference type="Proteomes" id="UP000306196">
    <property type="component" value="Unassembled WGS sequence"/>
</dbReference>
<feature type="transmembrane region" description="Helical" evidence="1">
    <location>
        <begin position="121"/>
        <end position="140"/>
    </location>
</feature>
<feature type="transmembrane region" description="Helical" evidence="1">
    <location>
        <begin position="404"/>
        <end position="422"/>
    </location>
</feature>
<evidence type="ECO:0000313" key="3">
    <source>
        <dbReference type="Proteomes" id="UP000306196"/>
    </source>
</evidence>
<feature type="transmembrane region" description="Helical" evidence="1">
    <location>
        <begin position="86"/>
        <end position="109"/>
    </location>
</feature>
<keyword evidence="3" id="KW-1185">Reference proteome</keyword>
<organism evidence="2 3">
    <name type="scientific">Phragmitibacter flavus</name>
    <dbReference type="NCBI Taxonomy" id="2576071"/>
    <lineage>
        <taxon>Bacteria</taxon>
        <taxon>Pseudomonadati</taxon>
        <taxon>Verrucomicrobiota</taxon>
        <taxon>Verrucomicrobiia</taxon>
        <taxon>Verrucomicrobiales</taxon>
        <taxon>Verrucomicrobiaceae</taxon>
        <taxon>Phragmitibacter</taxon>
    </lineage>
</organism>
<dbReference type="AlphaFoldDB" id="A0A5R8KG08"/>
<keyword evidence="1" id="KW-0812">Transmembrane</keyword>
<feature type="transmembrane region" description="Helical" evidence="1">
    <location>
        <begin position="58"/>
        <end position="74"/>
    </location>
</feature>
<dbReference type="RefSeq" id="WP_166442793.1">
    <property type="nucleotide sequence ID" value="NZ_VAUV01000007.1"/>
</dbReference>
<evidence type="ECO:0000313" key="2">
    <source>
        <dbReference type="EMBL" id="TLD70895.1"/>
    </source>
</evidence>